<feature type="chain" id="PRO_5047198803" evidence="1">
    <location>
        <begin position="20"/>
        <end position="125"/>
    </location>
</feature>
<feature type="signal peptide" evidence="1">
    <location>
        <begin position="1"/>
        <end position="19"/>
    </location>
</feature>
<evidence type="ECO:0000313" key="3">
    <source>
        <dbReference type="RefSeq" id="XP_013774629.1"/>
    </source>
</evidence>
<accession>A0ABM1B4G8</accession>
<name>A0ABM1B4G8_LIMPO</name>
<proteinExistence type="predicted"/>
<keyword evidence="2" id="KW-1185">Reference proteome</keyword>
<reference evidence="3" key="1">
    <citation type="submission" date="2025-08" db="UniProtKB">
        <authorList>
            <consortium name="RefSeq"/>
        </authorList>
    </citation>
    <scope>IDENTIFICATION</scope>
    <source>
        <tissue evidence="3">Muscle</tissue>
    </source>
</reference>
<protein>
    <submittedName>
        <fullName evidence="3">Uncharacterized protein LOC106459549</fullName>
    </submittedName>
</protein>
<sequence>MKTLFLFVLLLCVWEATESKSLKAALHSVSARVRRESDDVTVRETPGPKDPFAIFHGGSDTEDEVDPHADHRNFLKVEPNGVYYTVRTGSNPSDRDGPIVAYYYSPYELRHQGGKFYVGNIPFYF</sequence>
<keyword evidence="1" id="KW-0732">Signal</keyword>
<organism evidence="2 3">
    <name type="scientific">Limulus polyphemus</name>
    <name type="common">Atlantic horseshoe crab</name>
    <dbReference type="NCBI Taxonomy" id="6850"/>
    <lineage>
        <taxon>Eukaryota</taxon>
        <taxon>Metazoa</taxon>
        <taxon>Ecdysozoa</taxon>
        <taxon>Arthropoda</taxon>
        <taxon>Chelicerata</taxon>
        <taxon>Merostomata</taxon>
        <taxon>Xiphosura</taxon>
        <taxon>Limulidae</taxon>
        <taxon>Limulus</taxon>
    </lineage>
</organism>
<evidence type="ECO:0000256" key="1">
    <source>
        <dbReference type="SAM" id="SignalP"/>
    </source>
</evidence>
<gene>
    <name evidence="3" type="primary">LOC106459549</name>
</gene>
<dbReference type="RefSeq" id="XP_013774629.1">
    <property type="nucleotide sequence ID" value="XM_013919175.1"/>
</dbReference>
<dbReference type="Proteomes" id="UP000694941">
    <property type="component" value="Unplaced"/>
</dbReference>
<dbReference type="GeneID" id="106459549"/>
<evidence type="ECO:0000313" key="2">
    <source>
        <dbReference type="Proteomes" id="UP000694941"/>
    </source>
</evidence>